<dbReference type="InterPro" id="IPR047657">
    <property type="entry name" value="PmbA"/>
</dbReference>
<evidence type="ECO:0000313" key="6">
    <source>
        <dbReference type="Proteomes" id="UP000232587"/>
    </source>
</evidence>
<dbReference type="InterPro" id="IPR035068">
    <property type="entry name" value="TldD/PmbA_N"/>
</dbReference>
<dbReference type="EMBL" id="PHUF01000003">
    <property type="protein sequence ID" value="PKB19279.1"/>
    <property type="molecule type" value="Genomic_DNA"/>
</dbReference>
<accession>A0A2N0HK60</accession>
<dbReference type="Pfam" id="PF19289">
    <property type="entry name" value="PmbA_TldD_3rd"/>
    <property type="match status" value="1"/>
</dbReference>
<proteinExistence type="inferred from homology"/>
<dbReference type="Gene3D" id="3.30.2290.10">
    <property type="entry name" value="PmbA/TldD superfamily"/>
    <property type="match status" value="1"/>
</dbReference>
<dbReference type="InterPro" id="IPR036059">
    <property type="entry name" value="TldD/PmbA_sf"/>
</dbReference>
<dbReference type="Pfam" id="PF19290">
    <property type="entry name" value="PmbA_TldD_2nd"/>
    <property type="match status" value="1"/>
</dbReference>
<feature type="domain" description="Metalloprotease TldD/E central" evidence="4">
    <location>
        <begin position="119"/>
        <end position="224"/>
    </location>
</feature>
<dbReference type="InterPro" id="IPR002510">
    <property type="entry name" value="Metalloprtase-TldD/E_N"/>
</dbReference>
<gene>
    <name evidence="5" type="ORF">B0I00_1510</name>
</gene>
<evidence type="ECO:0000259" key="4">
    <source>
        <dbReference type="Pfam" id="PF19290"/>
    </source>
</evidence>
<feature type="domain" description="Metalloprotease TldD/E N-terminal" evidence="2">
    <location>
        <begin position="26"/>
        <end position="90"/>
    </location>
</feature>
<organism evidence="5 6">
    <name type="scientific">Novosphingobium kunmingense</name>
    <dbReference type="NCBI Taxonomy" id="1211806"/>
    <lineage>
        <taxon>Bacteria</taxon>
        <taxon>Pseudomonadati</taxon>
        <taxon>Pseudomonadota</taxon>
        <taxon>Alphaproteobacteria</taxon>
        <taxon>Sphingomonadales</taxon>
        <taxon>Sphingomonadaceae</taxon>
        <taxon>Novosphingobium</taxon>
    </lineage>
</organism>
<dbReference type="PANTHER" id="PTHR43421:SF1">
    <property type="entry name" value="METALLOPROTEASE PMBA"/>
    <property type="match status" value="1"/>
</dbReference>
<dbReference type="OrthoDB" id="9803618at2"/>
<evidence type="ECO:0000259" key="3">
    <source>
        <dbReference type="Pfam" id="PF19289"/>
    </source>
</evidence>
<name>A0A2N0HK60_9SPHN</name>
<dbReference type="GO" id="GO:0005829">
    <property type="term" value="C:cytosol"/>
    <property type="evidence" value="ECO:0007669"/>
    <property type="project" value="TreeGrafter"/>
</dbReference>
<protein>
    <submittedName>
        <fullName evidence="5">Microcin-processing peptidase 1</fullName>
    </submittedName>
</protein>
<reference evidence="5 6" key="1">
    <citation type="submission" date="2017-11" db="EMBL/GenBank/DDBJ databases">
        <title>Genomic Encyclopedia of Type Strains, Phase III (KMG-III): the genomes of soil and plant-associated and newly described type strains.</title>
        <authorList>
            <person name="Whitman W."/>
        </authorList>
    </citation>
    <scope>NUCLEOTIDE SEQUENCE [LARGE SCALE GENOMIC DNA]</scope>
    <source>
        <strain evidence="5 6">CGMCC 1.12274</strain>
    </source>
</reference>
<feature type="domain" description="Metalloprotease TldD/E C-terminal" evidence="3">
    <location>
        <begin position="231"/>
        <end position="447"/>
    </location>
</feature>
<dbReference type="GO" id="GO:0006508">
    <property type="term" value="P:proteolysis"/>
    <property type="evidence" value="ECO:0007669"/>
    <property type="project" value="InterPro"/>
</dbReference>
<comment type="caution">
    <text evidence="5">The sequence shown here is derived from an EMBL/GenBank/DDBJ whole genome shotgun (WGS) entry which is preliminary data.</text>
</comment>
<dbReference type="PANTHER" id="PTHR43421">
    <property type="entry name" value="METALLOPROTEASE PMBA"/>
    <property type="match status" value="1"/>
</dbReference>
<evidence type="ECO:0000256" key="1">
    <source>
        <dbReference type="ARBA" id="ARBA00005836"/>
    </source>
</evidence>
<dbReference type="InterPro" id="IPR045569">
    <property type="entry name" value="Metalloprtase-TldD/E_C"/>
</dbReference>
<dbReference type="GO" id="GO:0008237">
    <property type="term" value="F:metallopeptidase activity"/>
    <property type="evidence" value="ECO:0007669"/>
    <property type="project" value="InterPro"/>
</dbReference>
<dbReference type="RefSeq" id="WP_100866769.1">
    <property type="nucleotide sequence ID" value="NZ_PHUF01000003.1"/>
</dbReference>
<evidence type="ECO:0000259" key="2">
    <source>
        <dbReference type="Pfam" id="PF01523"/>
    </source>
</evidence>
<comment type="similarity">
    <text evidence="1">Belongs to the peptidase U62 family.</text>
</comment>
<dbReference type="InterPro" id="IPR045570">
    <property type="entry name" value="Metalloprtase-TldD/E_cen_dom"/>
</dbReference>
<sequence>MLDQTQAKDRVAALIERARRAGADAADAVYSGSASESVQVRLGALEDVERSESEHLDLRVFVGRRSASIGSSDLSDAALEELASRAVAMARAAPEDPYAGLAPEERLFRGPFPDLDLADPTEPSPHRLRELALAAEDAARAIPGVTNSEGGSASASTRSFALATSHGFVGASGGTGRAISATVVAGEGASMQRDYDWRSAHHAADLPSPEMIGTQAGERAVRRLGPGRVKSGPMPVVFDPRVGGSLVGHLIGAMSGSAITRRASFLLDRDGQQVFSPGIGIVDDPLLPRGLSSRAFDGEGLPTARRNLVEDGRITGWLMDSAAARQLGAEPTGHAVRGHGGAPGVSPSNVHLEPGTVSVAELIADIADGVLVTELIGSGVNGVTGDYSRGASGYRIVGGEVAGPVAEFTIAGNLIDMFRQLSPANDLEWHRSVNVPTLRIDGMTVAGE</sequence>
<dbReference type="AlphaFoldDB" id="A0A2N0HK60"/>
<dbReference type="SUPFAM" id="SSF111283">
    <property type="entry name" value="Putative modulator of DNA gyrase, PmbA/TldD"/>
    <property type="match status" value="1"/>
</dbReference>
<dbReference type="Proteomes" id="UP000232587">
    <property type="component" value="Unassembled WGS sequence"/>
</dbReference>
<dbReference type="Pfam" id="PF01523">
    <property type="entry name" value="PmbA_TldD_1st"/>
    <property type="match status" value="1"/>
</dbReference>
<evidence type="ECO:0000313" key="5">
    <source>
        <dbReference type="EMBL" id="PKB19279.1"/>
    </source>
</evidence>
<keyword evidence="6" id="KW-1185">Reference proteome</keyword>